<name>J4HWQ5_9APHY</name>
<feature type="transmembrane region" description="Helical" evidence="3">
    <location>
        <begin position="428"/>
        <end position="454"/>
    </location>
</feature>
<dbReference type="InterPro" id="IPR036259">
    <property type="entry name" value="MFS_trans_sf"/>
</dbReference>
<dbReference type="GO" id="GO:0022857">
    <property type="term" value="F:transmembrane transporter activity"/>
    <property type="evidence" value="ECO:0007669"/>
    <property type="project" value="InterPro"/>
</dbReference>
<dbReference type="PROSITE" id="PS50850">
    <property type="entry name" value="MFS"/>
    <property type="match status" value="1"/>
</dbReference>
<dbReference type="GO" id="GO:0016020">
    <property type="term" value="C:membrane"/>
    <property type="evidence" value="ECO:0007669"/>
    <property type="project" value="UniProtKB-SubCell"/>
</dbReference>
<dbReference type="Gene3D" id="1.20.1250.20">
    <property type="entry name" value="MFS general substrate transporter like domains"/>
    <property type="match status" value="2"/>
</dbReference>
<comment type="subcellular location">
    <subcellularLocation>
        <location evidence="1">Membrane</location>
        <topology evidence="1">Multi-pass membrane protein</topology>
    </subcellularLocation>
</comment>
<dbReference type="EMBL" id="HE797087">
    <property type="protein sequence ID" value="CCM02672.1"/>
    <property type="molecule type" value="Genomic_DNA"/>
</dbReference>
<dbReference type="HOGENOM" id="CLU_001265_1_2_1"/>
<comment type="similarity">
    <text evidence="2">Belongs to the major facilitator superfamily. Monocarboxylate porter (TC 2.A.1.13) family.</text>
</comment>
<dbReference type="OrthoDB" id="2213137at2759"/>
<feature type="transmembrane region" description="Helical" evidence="3">
    <location>
        <begin position="474"/>
        <end position="494"/>
    </location>
</feature>
<keyword evidence="3" id="KW-0472">Membrane</keyword>
<gene>
    <name evidence="5" type="ORF">FIBRA_04777</name>
</gene>
<dbReference type="InterPro" id="IPR011701">
    <property type="entry name" value="MFS"/>
</dbReference>
<dbReference type="RefSeq" id="XP_012181955.1">
    <property type="nucleotide sequence ID" value="XM_012326565.1"/>
</dbReference>
<feature type="transmembrane region" description="Helical" evidence="3">
    <location>
        <begin position="108"/>
        <end position="126"/>
    </location>
</feature>
<feature type="domain" description="Major facilitator superfamily (MFS) profile" evidence="4">
    <location>
        <begin position="87"/>
        <end position="496"/>
    </location>
</feature>
<dbReference type="STRING" id="599839.J4HWQ5"/>
<proteinExistence type="inferred from homology"/>
<reference evidence="5 6" key="1">
    <citation type="journal article" date="2012" name="Appl. Environ. Microbiol.">
        <title>Short-read sequencing for genomic analysis of the brown rot fungus Fibroporia radiculosa.</title>
        <authorList>
            <person name="Tang J.D."/>
            <person name="Perkins A.D."/>
            <person name="Sonstegard T.S."/>
            <person name="Schroeder S.G."/>
            <person name="Burgess S.C."/>
            <person name="Diehl S.V."/>
        </authorList>
    </citation>
    <scope>NUCLEOTIDE SEQUENCE [LARGE SCALE GENOMIC DNA]</scope>
    <source>
        <strain evidence="5 6">TFFH 294</strain>
    </source>
</reference>
<dbReference type="Pfam" id="PF07690">
    <property type="entry name" value="MFS_1"/>
    <property type="match status" value="1"/>
</dbReference>
<dbReference type="Proteomes" id="UP000006352">
    <property type="component" value="Unassembled WGS sequence"/>
</dbReference>
<evidence type="ECO:0000256" key="1">
    <source>
        <dbReference type="ARBA" id="ARBA00004141"/>
    </source>
</evidence>
<dbReference type="AlphaFoldDB" id="J4HWQ5"/>
<feature type="transmembrane region" description="Helical" evidence="3">
    <location>
        <begin position="367"/>
        <end position="387"/>
    </location>
</feature>
<feature type="transmembrane region" description="Helical" evidence="3">
    <location>
        <begin position="160"/>
        <end position="182"/>
    </location>
</feature>
<dbReference type="PANTHER" id="PTHR11360:SF287">
    <property type="entry name" value="MFS MONOCARBOXYLATE TRANSPORTER"/>
    <property type="match status" value="1"/>
</dbReference>
<dbReference type="InterPro" id="IPR020846">
    <property type="entry name" value="MFS_dom"/>
</dbReference>
<keyword evidence="6" id="KW-1185">Reference proteome</keyword>
<sequence>MASRSREPQVEVIPETYELPVIAGELPTTDEIEAYAAEYMATVTPPVVSVHELAPIDGGWKAWRFCISGFLLEVVTWGFTFSRFHCVFVLSSYGIFQDYYTSNPPFNKASPVLIAAVGTTAIAIQYMEVPDFVLSIFDHVDNVFLQTIFLSLFFERYPDLLQVSIYVGLLIASLSLLLASFVNQIWQLVMLQGVLFGISAGLMYFPILVLLPQWFVQRRGLATGIIFSGSGLGGEFLFVVVHPMLVLNAKHRFRISVPVGVVTKQARIPMDLTTPRLPVPRFQRGQSRPRFIPPQMHFIKTPLFWSLVVSTALQAMSFFSVSLYIAPFVKVISSPLSASIALSLFNSAGVVGQIVVGHLCDRLPYAWIMFISTLGSGMAVFLLWGFAHTLPLVFTFAIIFGGLMGGYCSVGPVAAADCAGNKPEQSSLIWALTYFAKGAAVVIGPIISGFLYDVGRASAEGSSMRYGAFGFEQLEVFVGTCAVATSVTSILVAATRQRVRG</sequence>
<protein>
    <recommendedName>
        <fullName evidence="4">Major facilitator superfamily (MFS) profile domain-containing protein</fullName>
    </recommendedName>
</protein>
<dbReference type="SUPFAM" id="SSF103473">
    <property type="entry name" value="MFS general substrate transporter"/>
    <property type="match status" value="1"/>
</dbReference>
<feature type="transmembrane region" description="Helical" evidence="3">
    <location>
        <begin position="194"/>
        <end position="215"/>
    </location>
</feature>
<keyword evidence="3" id="KW-1133">Transmembrane helix</keyword>
<feature type="transmembrane region" description="Helical" evidence="3">
    <location>
        <begin position="303"/>
        <end position="326"/>
    </location>
</feature>
<evidence type="ECO:0000313" key="6">
    <source>
        <dbReference type="Proteomes" id="UP000006352"/>
    </source>
</evidence>
<evidence type="ECO:0000256" key="3">
    <source>
        <dbReference type="SAM" id="Phobius"/>
    </source>
</evidence>
<keyword evidence="3" id="KW-0812">Transmembrane</keyword>
<dbReference type="GeneID" id="24097583"/>
<dbReference type="InParanoid" id="J4HWQ5"/>
<evidence type="ECO:0000313" key="5">
    <source>
        <dbReference type="EMBL" id="CCM02672.1"/>
    </source>
</evidence>
<organism evidence="5 6">
    <name type="scientific">Fibroporia radiculosa</name>
    <dbReference type="NCBI Taxonomy" id="599839"/>
    <lineage>
        <taxon>Eukaryota</taxon>
        <taxon>Fungi</taxon>
        <taxon>Dikarya</taxon>
        <taxon>Basidiomycota</taxon>
        <taxon>Agaricomycotina</taxon>
        <taxon>Agaricomycetes</taxon>
        <taxon>Polyporales</taxon>
        <taxon>Fibroporiaceae</taxon>
        <taxon>Fibroporia</taxon>
    </lineage>
</organism>
<dbReference type="PANTHER" id="PTHR11360">
    <property type="entry name" value="MONOCARBOXYLATE TRANSPORTER"/>
    <property type="match status" value="1"/>
</dbReference>
<dbReference type="InterPro" id="IPR050327">
    <property type="entry name" value="Proton-linked_MCT"/>
</dbReference>
<feature type="transmembrane region" description="Helical" evidence="3">
    <location>
        <begin position="221"/>
        <end position="247"/>
    </location>
</feature>
<accession>J4HWQ5</accession>
<feature type="transmembrane region" description="Helical" evidence="3">
    <location>
        <begin position="338"/>
        <end position="360"/>
    </location>
</feature>
<evidence type="ECO:0000256" key="2">
    <source>
        <dbReference type="ARBA" id="ARBA00006727"/>
    </source>
</evidence>
<feature type="transmembrane region" description="Helical" evidence="3">
    <location>
        <begin position="70"/>
        <end position="96"/>
    </location>
</feature>
<evidence type="ECO:0000259" key="4">
    <source>
        <dbReference type="PROSITE" id="PS50850"/>
    </source>
</evidence>
<feature type="transmembrane region" description="Helical" evidence="3">
    <location>
        <begin position="393"/>
        <end position="416"/>
    </location>
</feature>